<dbReference type="Proteomes" id="UP000509510">
    <property type="component" value="Chromosome I"/>
</dbReference>
<dbReference type="PANTHER" id="PTHR22946">
    <property type="entry name" value="DIENELACTONE HYDROLASE DOMAIN-CONTAINING PROTEIN-RELATED"/>
    <property type="match status" value="1"/>
</dbReference>
<dbReference type="RefSeq" id="XP_035340455.1">
    <property type="nucleotide sequence ID" value="XM_035484562.1"/>
</dbReference>
<keyword evidence="1" id="KW-0732">Signal</keyword>
<dbReference type="KEGG" id="trg:TRUGW13939_01361"/>
<dbReference type="OrthoDB" id="249703at2759"/>
<evidence type="ECO:0000313" key="3">
    <source>
        <dbReference type="Proteomes" id="UP000509510"/>
    </source>
</evidence>
<organism evidence="2 3">
    <name type="scientific">Talaromyces rugulosus</name>
    <name type="common">Penicillium rugulosum</name>
    <dbReference type="NCBI Taxonomy" id="121627"/>
    <lineage>
        <taxon>Eukaryota</taxon>
        <taxon>Fungi</taxon>
        <taxon>Dikarya</taxon>
        <taxon>Ascomycota</taxon>
        <taxon>Pezizomycotina</taxon>
        <taxon>Eurotiomycetes</taxon>
        <taxon>Eurotiomycetidae</taxon>
        <taxon>Eurotiales</taxon>
        <taxon>Trichocomaceae</taxon>
        <taxon>Talaromyces</taxon>
        <taxon>Talaromyces sect. Islandici</taxon>
    </lineage>
</organism>
<dbReference type="InterPro" id="IPR050261">
    <property type="entry name" value="FrsA_esterase"/>
</dbReference>
<name>A0A7H8QK52_TALRU</name>
<dbReference type="Gene3D" id="1.20.1440.110">
    <property type="entry name" value="acylaminoacyl peptidase"/>
    <property type="match status" value="1"/>
</dbReference>
<dbReference type="GeneID" id="55988873"/>
<evidence type="ECO:0000256" key="1">
    <source>
        <dbReference type="SAM" id="SignalP"/>
    </source>
</evidence>
<proteinExistence type="predicted"/>
<feature type="chain" id="PRO_5028798273" description="AB hydrolase-1 domain-containing protein" evidence="1">
    <location>
        <begin position="22"/>
        <end position="443"/>
    </location>
</feature>
<reference evidence="3" key="1">
    <citation type="submission" date="2020-06" db="EMBL/GenBank/DDBJ databases">
        <title>A chromosome-scale genome assembly of Talaromyces rugulosus W13939.</title>
        <authorList>
            <person name="Wang B."/>
            <person name="Guo L."/>
            <person name="Ye K."/>
            <person name="Wang L."/>
        </authorList>
    </citation>
    <scope>NUCLEOTIDE SEQUENCE [LARGE SCALE GENOMIC DNA]</scope>
    <source>
        <strain evidence="3">W13939</strain>
    </source>
</reference>
<keyword evidence="3" id="KW-1185">Reference proteome</keyword>
<accession>A0A7H8QK52</accession>
<dbReference type="PANTHER" id="PTHR22946:SF12">
    <property type="entry name" value="CONIDIAL PIGMENT BIOSYNTHESIS PROTEIN AYG1 (AFU_ORTHOLOGUE AFUA_2G17550)"/>
    <property type="match status" value="1"/>
</dbReference>
<evidence type="ECO:0008006" key="4">
    <source>
        <dbReference type="Google" id="ProtNLM"/>
    </source>
</evidence>
<dbReference type="SUPFAM" id="SSF53474">
    <property type="entry name" value="alpha/beta-Hydrolases"/>
    <property type="match status" value="1"/>
</dbReference>
<evidence type="ECO:0000313" key="2">
    <source>
        <dbReference type="EMBL" id="QKX54276.1"/>
    </source>
</evidence>
<sequence>MMKLQFLYPVLLLSSLCSSLAMPGQSSTRRLYDKRNNDTETDPMYQLSKDSDFHFEILRVLGFAPYEGSDIGEVLIAANQIMPGDMESFHDAFHSIATIVDAQSMAIDETKNPTSARNAFFRASTYFRSADFFLHGNWSDPRIYSLWDKQLAAFTSAISLLPVPGERVVLKGDGFDIPAIFYSSGLPGPRPTIIMCNGYDGSQEEMYHFIGKAVNERGWNAITYEGPGQPTVRREQNLGFIPQWEKVVTPVVDYALTRPEVDPLAIGSIGISFGGWLAPRAAAFEHRLVATMALDGVYDFGPFILSKFGSYLESLFHSGNATAFNSYIDEAVQDPNTTTSIRWAIQQGLWAFNAKTPFEWISEIQPYTLSGLTQNISMPVFIGDSQNDIFFPGQAKALAEHLGDISTYHRFTNMEGAGEHCSTGAGVRQSQVVLDWFQNIIQT</sequence>
<protein>
    <recommendedName>
        <fullName evidence="4">AB hydrolase-1 domain-containing protein</fullName>
    </recommendedName>
</protein>
<dbReference type="EMBL" id="CP055898">
    <property type="protein sequence ID" value="QKX54276.1"/>
    <property type="molecule type" value="Genomic_DNA"/>
</dbReference>
<feature type="signal peptide" evidence="1">
    <location>
        <begin position="1"/>
        <end position="21"/>
    </location>
</feature>
<dbReference type="Gene3D" id="3.40.50.1820">
    <property type="entry name" value="alpha/beta hydrolase"/>
    <property type="match status" value="1"/>
</dbReference>
<dbReference type="AlphaFoldDB" id="A0A7H8QK52"/>
<dbReference type="InterPro" id="IPR029058">
    <property type="entry name" value="AB_hydrolase_fold"/>
</dbReference>
<gene>
    <name evidence="2" type="ORF">TRUGW13939_01361</name>
</gene>